<dbReference type="GO" id="GO:0008168">
    <property type="term" value="F:methyltransferase activity"/>
    <property type="evidence" value="ECO:0007669"/>
    <property type="project" value="UniProtKB-KW"/>
</dbReference>
<dbReference type="EMBL" id="KE356561">
    <property type="protein sequence ID" value="ERG96936.1"/>
    <property type="molecule type" value="Genomic_DNA"/>
</dbReference>
<dbReference type="eggNOG" id="arCOG00910">
    <property type="taxonomic scope" value="Archaea"/>
</dbReference>
<dbReference type="InterPro" id="IPR051720">
    <property type="entry name" value="rRNA_MeTrfase/Polyamine_Synth"/>
</dbReference>
<dbReference type="RefSeq" id="WP_021056398.1">
    <property type="nucleotide sequence ID" value="NZ_KE356561.1"/>
</dbReference>
<sequence length="219" mass="23863">MSTKASLETELAVVAGFESPQVELEQYPTPPEIAAHVIHIADLHDDIIDRTVIDLGTGTGMLALGAAFRGPDQIIGIDLDRSALQIAKMNQSRVGTTATIEWILADATQPPLCPHPQTTHDSESITVVMNPPFGAQHGQKHTDRAFLTTAAQVADVSYSIHNSGSQSFIESFVADGGGDITHAFEASFSLDRQFEFHDTESTHIDTEVYRIVWNNNMHE</sequence>
<accession>U1PWX5</accession>
<organism evidence="1 2">
    <name type="scientific">Haloquadratum walsbyi J07HQW2</name>
    <dbReference type="NCBI Taxonomy" id="1238425"/>
    <lineage>
        <taxon>Archaea</taxon>
        <taxon>Methanobacteriati</taxon>
        <taxon>Methanobacteriota</taxon>
        <taxon>Stenosarchaea group</taxon>
        <taxon>Halobacteria</taxon>
        <taxon>Halobacteriales</taxon>
        <taxon>Haloferacaceae</taxon>
        <taxon>Haloquadratum</taxon>
    </lineage>
</organism>
<dbReference type="PANTHER" id="PTHR23290:SF0">
    <property type="entry name" value="RRNA N6-ADENOSINE-METHYLTRANSFERASE METTL5"/>
    <property type="match status" value="1"/>
</dbReference>
<dbReference type="STRING" id="1238425.J07HQW2_03420"/>
<name>U1PWX5_9EURY</name>
<protein>
    <submittedName>
        <fullName evidence="1">Putative RNA methylase</fullName>
    </submittedName>
</protein>
<gene>
    <name evidence="1" type="ORF">J07HQW2_03420</name>
</gene>
<evidence type="ECO:0000313" key="1">
    <source>
        <dbReference type="EMBL" id="ERG96936.1"/>
    </source>
</evidence>
<dbReference type="Pfam" id="PF06325">
    <property type="entry name" value="PrmA"/>
    <property type="match status" value="1"/>
</dbReference>
<dbReference type="GO" id="GO:0032259">
    <property type="term" value="P:methylation"/>
    <property type="evidence" value="ECO:0007669"/>
    <property type="project" value="UniProtKB-KW"/>
</dbReference>
<dbReference type="SUPFAM" id="SSF53335">
    <property type="entry name" value="S-adenosyl-L-methionine-dependent methyltransferases"/>
    <property type="match status" value="1"/>
</dbReference>
<dbReference type="PANTHER" id="PTHR23290">
    <property type="entry name" value="RRNA N6-ADENOSINE-METHYLTRANSFERASE METTL5"/>
    <property type="match status" value="1"/>
</dbReference>
<reference evidence="1 2" key="1">
    <citation type="journal article" date="2013" name="PLoS ONE">
        <title>Assembly-driven community genomics of a hypersaline microbial ecosystem.</title>
        <authorList>
            <person name="Podell S."/>
            <person name="Ugalde J.A."/>
            <person name="Narasingarao P."/>
            <person name="Banfield J.F."/>
            <person name="Heidelberg K.B."/>
            <person name="Allen E.E."/>
        </authorList>
    </citation>
    <scope>NUCLEOTIDE SEQUENCE [LARGE SCALE GENOMIC DNA]</scope>
    <source>
        <strain evidence="2">J07HQW2</strain>
    </source>
</reference>
<dbReference type="Proteomes" id="UP000030710">
    <property type="component" value="Unassembled WGS sequence"/>
</dbReference>
<dbReference type="InterPro" id="IPR029063">
    <property type="entry name" value="SAM-dependent_MTases_sf"/>
</dbReference>
<dbReference type="Gene3D" id="3.40.50.150">
    <property type="entry name" value="Vaccinia Virus protein VP39"/>
    <property type="match status" value="1"/>
</dbReference>
<evidence type="ECO:0000313" key="2">
    <source>
        <dbReference type="Proteomes" id="UP000030710"/>
    </source>
</evidence>
<dbReference type="AlphaFoldDB" id="U1PWX5"/>
<dbReference type="CDD" id="cd02440">
    <property type="entry name" value="AdoMet_MTases"/>
    <property type="match status" value="1"/>
</dbReference>
<keyword evidence="1" id="KW-0808">Transferase</keyword>
<proteinExistence type="predicted"/>
<dbReference type="HOGENOM" id="CLU_074702_1_0_2"/>
<keyword evidence="1" id="KW-0489">Methyltransferase</keyword>